<name>F2U9R3_SALR5</name>
<dbReference type="EMBL" id="GL832965">
    <property type="protein sequence ID" value="EGD73090.1"/>
    <property type="molecule type" value="Genomic_DNA"/>
</dbReference>
<dbReference type="KEGG" id="sre:PTSG_04804"/>
<sequence length="384" mass="41967">MMTTTARLVVVVVVLAGTCLCGTVVPVSGGDEECVADVRPFETTALPLWLKAHTTSSHNCTGDPCACRGEFGFNTKDQHTTLYGSADVAHLLQFVGQLSECTPQQIEDWATTIQGFQNTTGFYELTPGEFTTGFQPWHSTGYAASALALLGAAPRYRNQVYHEFANNTKEWLPTYEALLHAFPSAGCDSVHSCAHKMVAIPAVLALESGTKSEPVLDFLNWWFVWLTENMDPTTGTLCPPLQRDIHGPGVCLGAGAAVHFLLNFQQRYPWPYAEQLWPFARSLQQDNGFWSAPTSWLNLDGIFQMTRSPWDTPLNNTQGTRAACVKFATAAAALLNDKSTILSPPLINSTHFLPGLTGALGECERAFPGMLCSHRKWSCCAPFP</sequence>
<dbReference type="RefSeq" id="XP_004994121.1">
    <property type="nucleotide sequence ID" value="XM_004994064.1"/>
</dbReference>
<dbReference type="OMA" id="EDWATTI"/>
<keyword evidence="3" id="KW-1185">Reference proteome</keyword>
<feature type="chain" id="PRO_5003287290" evidence="1">
    <location>
        <begin position="22"/>
        <end position="384"/>
    </location>
</feature>
<proteinExistence type="predicted"/>
<dbReference type="Proteomes" id="UP000007799">
    <property type="component" value="Unassembled WGS sequence"/>
</dbReference>
<dbReference type="GeneID" id="16074699"/>
<organism evidence="3">
    <name type="scientific">Salpingoeca rosetta (strain ATCC 50818 / BSB-021)</name>
    <dbReference type="NCBI Taxonomy" id="946362"/>
    <lineage>
        <taxon>Eukaryota</taxon>
        <taxon>Choanoflagellata</taxon>
        <taxon>Craspedida</taxon>
        <taxon>Salpingoecidae</taxon>
        <taxon>Salpingoeca</taxon>
    </lineage>
</organism>
<keyword evidence="1" id="KW-0732">Signal</keyword>
<dbReference type="AlphaFoldDB" id="F2U9R3"/>
<evidence type="ECO:0000313" key="2">
    <source>
        <dbReference type="EMBL" id="EGD73090.1"/>
    </source>
</evidence>
<evidence type="ECO:0000256" key="1">
    <source>
        <dbReference type="SAM" id="SignalP"/>
    </source>
</evidence>
<protein>
    <submittedName>
        <fullName evidence="2">Uncharacterized protein</fullName>
    </submittedName>
</protein>
<dbReference type="OrthoDB" id="10495410at2759"/>
<reference evidence="2" key="1">
    <citation type="submission" date="2009-08" db="EMBL/GenBank/DDBJ databases">
        <title>Annotation of Salpingoeca rosetta.</title>
        <authorList>
            <consortium name="The Broad Institute Genome Sequencing Platform"/>
            <person name="Russ C."/>
            <person name="Cuomo C."/>
            <person name="Burger G."/>
            <person name="Gray M.W."/>
            <person name="Holland P.W.H."/>
            <person name="King N."/>
            <person name="Lang F.B.F."/>
            <person name="Roger A.J."/>
            <person name="Ruiz-Trillo I."/>
            <person name="Young S.K."/>
            <person name="Zeng Q."/>
            <person name="Gargeya S."/>
            <person name="Alvarado L."/>
            <person name="Berlin A."/>
            <person name="Chapman S.B."/>
            <person name="Chen Z."/>
            <person name="Freedman E."/>
            <person name="Gellesch M."/>
            <person name="Goldberg J."/>
            <person name="Griggs A."/>
            <person name="Gujja S."/>
            <person name="Heilman E."/>
            <person name="Heiman D."/>
            <person name="Howarth C."/>
            <person name="Mehta T."/>
            <person name="Neiman D."/>
            <person name="Pearson M."/>
            <person name="Roberts A."/>
            <person name="Saif S."/>
            <person name="Shea T."/>
            <person name="Shenoy N."/>
            <person name="Sisk P."/>
            <person name="Stolte C."/>
            <person name="Sykes S."/>
            <person name="White J."/>
            <person name="Yandava C."/>
            <person name="Haas B."/>
            <person name="Nusbaum C."/>
            <person name="Birren B."/>
        </authorList>
    </citation>
    <scope>NUCLEOTIDE SEQUENCE [LARGE SCALE GENOMIC DNA]</scope>
    <source>
        <strain evidence="2">ATCC 50818</strain>
    </source>
</reference>
<gene>
    <name evidence="2" type="ORF">PTSG_04804</name>
</gene>
<dbReference type="InParanoid" id="F2U9R3"/>
<accession>F2U9R3</accession>
<feature type="signal peptide" evidence="1">
    <location>
        <begin position="1"/>
        <end position="21"/>
    </location>
</feature>
<evidence type="ECO:0000313" key="3">
    <source>
        <dbReference type="Proteomes" id="UP000007799"/>
    </source>
</evidence>